<name>A0A2T2P9D9_CORCC</name>
<dbReference type="Proteomes" id="UP000240883">
    <property type="component" value="Unassembled WGS sequence"/>
</dbReference>
<evidence type="ECO:0000313" key="3">
    <source>
        <dbReference type="Proteomes" id="UP000240883"/>
    </source>
</evidence>
<keyword evidence="3" id="KW-1185">Reference proteome</keyword>
<reference evidence="2 3" key="1">
    <citation type="journal article" date="2018" name="Front. Microbiol.">
        <title>Genome-Wide Analysis of Corynespora cassiicola Leaf Fall Disease Putative Effectors.</title>
        <authorList>
            <person name="Lopez D."/>
            <person name="Ribeiro S."/>
            <person name="Label P."/>
            <person name="Fumanal B."/>
            <person name="Venisse J.S."/>
            <person name="Kohler A."/>
            <person name="de Oliveira R.R."/>
            <person name="Labutti K."/>
            <person name="Lipzen A."/>
            <person name="Lail K."/>
            <person name="Bauer D."/>
            <person name="Ohm R.A."/>
            <person name="Barry K.W."/>
            <person name="Spatafora J."/>
            <person name="Grigoriev I.V."/>
            <person name="Martin F.M."/>
            <person name="Pujade-Renaud V."/>
        </authorList>
    </citation>
    <scope>NUCLEOTIDE SEQUENCE [LARGE SCALE GENOMIC DNA]</scope>
    <source>
        <strain evidence="2 3">Philippines</strain>
    </source>
</reference>
<dbReference type="EMBL" id="KZ678128">
    <property type="protein sequence ID" value="PSN74282.1"/>
    <property type="molecule type" value="Genomic_DNA"/>
</dbReference>
<dbReference type="AlphaFoldDB" id="A0A2T2P9D9"/>
<organism evidence="2 3">
    <name type="scientific">Corynespora cassiicola Philippines</name>
    <dbReference type="NCBI Taxonomy" id="1448308"/>
    <lineage>
        <taxon>Eukaryota</taxon>
        <taxon>Fungi</taxon>
        <taxon>Dikarya</taxon>
        <taxon>Ascomycota</taxon>
        <taxon>Pezizomycotina</taxon>
        <taxon>Dothideomycetes</taxon>
        <taxon>Pleosporomycetidae</taxon>
        <taxon>Pleosporales</taxon>
        <taxon>Corynesporascaceae</taxon>
        <taxon>Corynespora</taxon>
    </lineage>
</organism>
<evidence type="ECO:0000313" key="2">
    <source>
        <dbReference type="EMBL" id="PSN74282.1"/>
    </source>
</evidence>
<accession>A0A2T2P9D9</accession>
<proteinExistence type="predicted"/>
<protein>
    <submittedName>
        <fullName evidence="2">Uncharacterized protein</fullName>
    </submittedName>
</protein>
<evidence type="ECO:0000256" key="1">
    <source>
        <dbReference type="SAM" id="MobiDB-lite"/>
    </source>
</evidence>
<feature type="region of interest" description="Disordered" evidence="1">
    <location>
        <begin position="68"/>
        <end position="89"/>
    </location>
</feature>
<gene>
    <name evidence="2" type="ORF">BS50DRAFT_12548</name>
</gene>
<sequence>MSKRDARLQTPLCTAPLRALGDVGGGYYRRLPEVRPTLCALVAMPLSPVKGAAQVQVAKLDGRQLTASPWHSPAAARPKGGPLGTTDASAPPRPAVLQISGASSPLSSLIGRAGWPAPPPFCFGPVSTCTCVSVWGLGAGAPLLANHVRRSLSYIVLAFRISPAAVLLRRFQNGTASSSRMRQNHREVLSRLSCEPALRLTSTAVVVSSRCPFAATTHQLLPSATVT</sequence>